<dbReference type="EMBL" id="LNQE01001641">
    <property type="protein sequence ID" value="KUG14580.1"/>
    <property type="molecule type" value="Genomic_DNA"/>
</dbReference>
<protein>
    <submittedName>
        <fullName evidence="1">Uncharacterized protein</fullName>
    </submittedName>
</protein>
<proteinExistence type="predicted"/>
<reference evidence="1" key="1">
    <citation type="journal article" date="2015" name="Proc. Natl. Acad. Sci. U.S.A.">
        <title>Networks of energetic and metabolic interactions define dynamics in microbial communities.</title>
        <authorList>
            <person name="Embree M."/>
            <person name="Liu J.K."/>
            <person name="Al-Bassam M.M."/>
            <person name="Zengler K."/>
        </authorList>
    </citation>
    <scope>NUCLEOTIDE SEQUENCE</scope>
</reference>
<evidence type="ECO:0000313" key="1">
    <source>
        <dbReference type="EMBL" id="KUG14580.1"/>
    </source>
</evidence>
<dbReference type="AlphaFoldDB" id="A0A0W8F110"/>
<name>A0A0W8F110_9ZZZZ</name>
<organism evidence="1">
    <name type="scientific">hydrocarbon metagenome</name>
    <dbReference type="NCBI Taxonomy" id="938273"/>
    <lineage>
        <taxon>unclassified sequences</taxon>
        <taxon>metagenomes</taxon>
        <taxon>ecological metagenomes</taxon>
    </lineage>
</organism>
<sequence>MISWAFRRLQDARACTSAGDRFRTATGDDALHPLVPGVRLPPGPFRRGR</sequence>
<comment type="caution">
    <text evidence="1">The sequence shown here is derived from an EMBL/GenBank/DDBJ whole genome shotgun (WGS) entry which is preliminary data.</text>
</comment>
<gene>
    <name evidence="1" type="ORF">ASZ90_015776</name>
</gene>
<accession>A0A0W8F110</accession>